<keyword evidence="8 9" id="KW-0472">Membrane</keyword>
<evidence type="ECO:0000256" key="7">
    <source>
        <dbReference type="ARBA" id="ARBA00022989"/>
    </source>
</evidence>
<keyword evidence="6 9" id="KW-0812">Transmembrane</keyword>
<dbReference type="PANTHER" id="PTHR30413">
    <property type="entry name" value="INNER MEMBRANE TRANSPORT PERMEASE"/>
    <property type="match status" value="1"/>
</dbReference>
<dbReference type="GO" id="GO:0005886">
    <property type="term" value="C:plasma membrane"/>
    <property type="evidence" value="ECO:0007669"/>
    <property type="project" value="UniProtKB-SubCell"/>
</dbReference>
<reference evidence="11 12" key="1">
    <citation type="journal article" date="2014" name="Antonie Van Leeuwenhoek">
        <title>Hyphomonas beringensis sp. nov. and Hyphomonas chukchiensis sp. nov., isolated from surface seawater of the Bering Sea and Chukchi Sea.</title>
        <authorList>
            <person name="Li C."/>
            <person name="Lai Q."/>
            <person name="Li G."/>
            <person name="Dong C."/>
            <person name="Wang J."/>
            <person name="Liao Y."/>
            <person name="Shao Z."/>
        </authorList>
    </citation>
    <scope>NUCLEOTIDE SEQUENCE [LARGE SCALE GENOMIC DNA]</scope>
    <source>
        <strain evidence="11 12">BH-BN04-4</strain>
    </source>
</reference>
<feature type="domain" description="ABC transmembrane type-2" evidence="10">
    <location>
        <begin position="62"/>
        <end position="283"/>
    </location>
</feature>
<evidence type="ECO:0000313" key="12">
    <source>
        <dbReference type="Proteomes" id="UP000027190"/>
    </source>
</evidence>
<comment type="similarity">
    <text evidence="2 9">Belongs to the ABC-2 integral membrane protein family.</text>
</comment>
<dbReference type="RefSeq" id="WP_034739562.1">
    <property type="nucleotide sequence ID" value="NZ_AWFG01000023.1"/>
</dbReference>
<gene>
    <name evidence="11" type="ORF">HY30_16605</name>
</gene>
<dbReference type="PANTHER" id="PTHR30413:SF8">
    <property type="entry name" value="TRANSPORT PERMEASE PROTEIN"/>
    <property type="match status" value="1"/>
</dbReference>
<dbReference type="OrthoDB" id="9786910at2"/>
<keyword evidence="4 9" id="KW-1003">Cell membrane</keyword>
<protein>
    <recommendedName>
        <fullName evidence="9">Transport permease protein</fullName>
    </recommendedName>
</protein>
<keyword evidence="12" id="KW-1185">Reference proteome</keyword>
<feature type="transmembrane region" description="Helical" evidence="9">
    <location>
        <begin position="259"/>
        <end position="280"/>
    </location>
</feature>
<dbReference type="EMBL" id="AWFG01000023">
    <property type="protein sequence ID" value="KCZ58326.1"/>
    <property type="molecule type" value="Genomic_DNA"/>
</dbReference>
<organism evidence="11 12">
    <name type="scientific">Hyphomonas chukchiensis</name>
    <dbReference type="NCBI Taxonomy" id="1280947"/>
    <lineage>
        <taxon>Bacteria</taxon>
        <taxon>Pseudomonadati</taxon>
        <taxon>Pseudomonadota</taxon>
        <taxon>Alphaproteobacteria</taxon>
        <taxon>Hyphomonadales</taxon>
        <taxon>Hyphomonadaceae</taxon>
        <taxon>Hyphomonas</taxon>
    </lineage>
</organism>
<dbReference type="PROSITE" id="PS51012">
    <property type="entry name" value="ABC_TM2"/>
    <property type="match status" value="1"/>
</dbReference>
<evidence type="ECO:0000256" key="5">
    <source>
        <dbReference type="ARBA" id="ARBA00022519"/>
    </source>
</evidence>
<dbReference type="GO" id="GO:0140359">
    <property type="term" value="F:ABC-type transporter activity"/>
    <property type="evidence" value="ECO:0007669"/>
    <property type="project" value="InterPro"/>
</dbReference>
<comment type="caution">
    <text evidence="11">The sequence shown here is derived from an EMBL/GenBank/DDBJ whole genome shotgun (WGS) entry which is preliminary data.</text>
</comment>
<dbReference type="GO" id="GO:0015920">
    <property type="term" value="P:lipopolysaccharide transport"/>
    <property type="evidence" value="ECO:0007669"/>
    <property type="project" value="TreeGrafter"/>
</dbReference>
<feature type="transmembrane region" description="Helical" evidence="9">
    <location>
        <begin position="205"/>
        <end position="222"/>
    </location>
</feature>
<evidence type="ECO:0000256" key="4">
    <source>
        <dbReference type="ARBA" id="ARBA00022475"/>
    </source>
</evidence>
<dbReference type="InterPro" id="IPR047817">
    <property type="entry name" value="ABC2_TM_bact-type"/>
</dbReference>
<evidence type="ECO:0000256" key="8">
    <source>
        <dbReference type="ARBA" id="ARBA00023136"/>
    </source>
</evidence>
<evidence type="ECO:0000313" key="11">
    <source>
        <dbReference type="EMBL" id="KCZ58326.1"/>
    </source>
</evidence>
<keyword evidence="3 9" id="KW-0813">Transport</keyword>
<evidence type="ECO:0000256" key="6">
    <source>
        <dbReference type="ARBA" id="ARBA00022692"/>
    </source>
</evidence>
<name>A0A062UJH4_9PROT</name>
<evidence type="ECO:0000259" key="10">
    <source>
        <dbReference type="PROSITE" id="PS51012"/>
    </source>
</evidence>
<accession>A0A062UJH4</accession>
<keyword evidence="5" id="KW-0997">Cell inner membrane</keyword>
<comment type="subcellular location">
    <subcellularLocation>
        <location evidence="1 9">Cell inner membrane</location>
        <topology evidence="1 9">Multi-pass membrane protein</topology>
    </subcellularLocation>
</comment>
<dbReference type="PATRIC" id="fig|1280947.3.peg.1906"/>
<evidence type="ECO:0000256" key="1">
    <source>
        <dbReference type="ARBA" id="ARBA00004429"/>
    </source>
</evidence>
<feature type="transmembrane region" description="Helical" evidence="9">
    <location>
        <begin position="136"/>
        <end position="164"/>
    </location>
</feature>
<proteinExistence type="inferred from homology"/>
<dbReference type="InterPro" id="IPR013525">
    <property type="entry name" value="ABC2_TM"/>
</dbReference>
<dbReference type="AlphaFoldDB" id="A0A062UJH4"/>
<dbReference type="STRING" id="1280947.HY30_16605"/>
<sequence length="291" mass="32740">MTSQEIAGTNTELPSRTSDRITTLRPERGLFDLELDQIWRFRGLLTTLVHRDVMVMYRQAALGATWAIIQPIFAVAIFTIVFSRIAKLPVPGDTPYPIFAFAAVLPWTYFAEAVRRGSTGLVNESNLVRKVYFPRMIIPLSGVLAPLLDFTIAFFVLIAMMLLMGVTPTWRLAAAFPLVLVAGSMALAVSLWLAPINVRYRDVKYTMTFMLQIWMYASPVVYSSTMVPEKWKWVYALNPMVGVIEGFRWAVTGQGEPDMMALGIGVSLIILLLFGGLLFFKRLERNFADLI</sequence>
<feature type="transmembrane region" description="Helical" evidence="9">
    <location>
        <begin position="60"/>
        <end position="82"/>
    </location>
</feature>
<dbReference type="eggNOG" id="COG1682">
    <property type="taxonomic scope" value="Bacteria"/>
</dbReference>
<evidence type="ECO:0000256" key="3">
    <source>
        <dbReference type="ARBA" id="ARBA00022448"/>
    </source>
</evidence>
<evidence type="ECO:0000256" key="9">
    <source>
        <dbReference type="RuleBase" id="RU361157"/>
    </source>
</evidence>
<feature type="transmembrane region" description="Helical" evidence="9">
    <location>
        <begin position="94"/>
        <end position="115"/>
    </location>
</feature>
<feature type="transmembrane region" description="Helical" evidence="9">
    <location>
        <begin position="170"/>
        <end position="193"/>
    </location>
</feature>
<keyword evidence="7 9" id="KW-1133">Transmembrane helix</keyword>
<dbReference type="Pfam" id="PF01061">
    <property type="entry name" value="ABC2_membrane"/>
    <property type="match status" value="1"/>
</dbReference>
<evidence type="ECO:0000256" key="2">
    <source>
        <dbReference type="ARBA" id="ARBA00007783"/>
    </source>
</evidence>
<dbReference type="Proteomes" id="UP000027190">
    <property type="component" value="Unassembled WGS sequence"/>
</dbReference>